<keyword evidence="3" id="KW-0547">Nucleotide-binding</keyword>
<dbReference type="PROSITE" id="PS50893">
    <property type="entry name" value="ABC_TRANSPORTER_2"/>
    <property type="match status" value="1"/>
</dbReference>
<evidence type="ECO:0000256" key="4">
    <source>
        <dbReference type="ARBA" id="ARBA00022748"/>
    </source>
</evidence>
<keyword evidence="2" id="KW-0813">Transport</keyword>
<evidence type="ECO:0000313" key="7">
    <source>
        <dbReference type="EMBL" id="VAX28298.1"/>
    </source>
</evidence>
<dbReference type="AlphaFoldDB" id="A0A3B1CWD8"/>
<dbReference type="SUPFAM" id="SSF52540">
    <property type="entry name" value="P-loop containing nucleoside triphosphate hydrolases"/>
    <property type="match status" value="1"/>
</dbReference>
<dbReference type="NCBIfam" id="TIGR01189">
    <property type="entry name" value="ccmA"/>
    <property type="match status" value="1"/>
</dbReference>
<dbReference type="InterPro" id="IPR005895">
    <property type="entry name" value="ABC_transptr_haem_export_CcmA"/>
</dbReference>
<dbReference type="GO" id="GO:0016887">
    <property type="term" value="F:ATP hydrolysis activity"/>
    <property type="evidence" value="ECO:0007669"/>
    <property type="project" value="InterPro"/>
</dbReference>
<dbReference type="CDD" id="cd03230">
    <property type="entry name" value="ABC_DR_subfamily_A"/>
    <property type="match status" value="1"/>
</dbReference>
<dbReference type="Gene3D" id="3.40.50.300">
    <property type="entry name" value="P-loop containing nucleotide triphosphate hydrolases"/>
    <property type="match status" value="1"/>
</dbReference>
<dbReference type="Pfam" id="PF00005">
    <property type="entry name" value="ABC_tran"/>
    <property type="match status" value="1"/>
</dbReference>
<dbReference type="EMBL" id="UOGH01000081">
    <property type="protein sequence ID" value="VAX28298.1"/>
    <property type="molecule type" value="Genomic_DNA"/>
</dbReference>
<dbReference type="PANTHER" id="PTHR43335">
    <property type="entry name" value="ABC TRANSPORTER, ATP-BINDING PROTEIN"/>
    <property type="match status" value="1"/>
</dbReference>
<accession>A0A3B1CWD8</accession>
<dbReference type="GO" id="GO:0005524">
    <property type="term" value="F:ATP binding"/>
    <property type="evidence" value="ECO:0007669"/>
    <property type="project" value="UniProtKB-KW"/>
</dbReference>
<dbReference type="GO" id="GO:0022857">
    <property type="term" value="F:transmembrane transporter activity"/>
    <property type="evidence" value="ECO:0007669"/>
    <property type="project" value="InterPro"/>
</dbReference>
<reference evidence="7" key="1">
    <citation type="submission" date="2018-06" db="EMBL/GenBank/DDBJ databases">
        <authorList>
            <person name="Zhirakovskaya E."/>
        </authorList>
    </citation>
    <scope>NUCLEOTIDE SEQUENCE</scope>
</reference>
<dbReference type="InterPro" id="IPR003439">
    <property type="entry name" value="ABC_transporter-like_ATP-bd"/>
</dbReference>
<evidence type="ECO:0000256" key="5">
    <source>
        <dbReference type="ARBA" id="ARBA00022840"/>
    </source>
</evidence>
<keyword evidence="4" id="KW-0201">Cytochrome c-type biogenesis</keyword>
<dbReference type="InterPro" id="IPR003593">
    <property type="entry name" value="AAA+_ATPase"/>
</dbReference>
<dbReference type="GO" id="GO:0017004">
    <property type="term" value="P:cytochrome complex assembly"/>
    <property type="evidence" value="ECO:0007669"/>
    <property type="project" value="UniProtKB-KW"/>
</dbReference>
<evidence type="ECO:0000256" key="1">
    <source>
        <dbReference type="ARBA" id="ARBA00005417"/>
    </source>
</evidence>
<feature type="domain" description="ABC transporter" evidence="6">
    <location>
        <begin position="8"/>
        <end position="236"/>
    </location>
</feature>
<dbReference type="InterPro" id="IPR027417">
    <property type="entry name" value="P-loop_NTPase"/>
</dbReference>
<sequence>MGSSSGFLQIKGLKKSYDGIDALRGIDLTLQKGEFLSLFGPNGAGKTTLIRIIATLLKPGSGSISVMDFDIEEHPEDFRAQLGVISHQSFLYDDLSARENLEFYAALYRVDDPEAKSRELLKLVGLQDRGDSKVSEFSRGMQQRLSIARALINDPSLLLLDEPYTGLDERASILLSGHLRQLHSRQRTIVMVTHDLKRGLESATKVGILSKGRLVYFKDRSEVDIDEFEHVYLRYLQGAQDV</sequence>
<name>A0A3B1CWD8_9ZZZZ</name>
<protein>
    <submittedName>
        <fullName evidence="7">ABC transporter, ATP-binding protein</fullName>
    </submittedName>
</protein>
<dbReference type="SMART" id="SM00382">
    <property type="entry name" value="AAA"/>
    <property type="match status" value="1"/>
</dbReference>
<gene>
    <name evidence="7" type="ORF">MNBD_NITROSPIRAE02-937</name>
</gene>
<comment type="similarity">
    <text evidence="1">Belongs to the ABC transporter superfamily.</text>
</comment>
<evidence type="ECO:0000259" key="6">
    <source>
        <dbReference type="PROSITE" id="PS50893"/>
    </source>
</evidence>
<evidence type="ECO:0000256" key="2">
    <source>
        <dbReference type="ARBA" id="ARBA00022448"/>
    </source>
</evidence>
<organism evidence="7">
    <name type="scientific">hydrothermal vent metagenome</name>
    <dbReference type="NCBI Taxonomy" id="652676"/>
    <lineage>
        <taxon>unclassified sequences</taxon>
        <taxon>metagenomes</taxon>
        <taxon>ecological metagenomes</taxon>
    </lineage>
</organism>
<evidence type="ECO:0000256" key="3">
    <source>
        <dbReference type="ARBA" id="ARBA00022741"/>
    </source>
</evidence>
<proteinExistence type="inferred from homology"/>
<keyword evidence="5 7" id="KW-0067">ATP-binding</keyword>